<keyword evidence="2" id="KW-1185">Reference proteome</keyword>
<name>A0A1I1FM63_9BACT</name>
<dbReference type="AlphaFoldDB" id="A0A1I1FM63"/>
<dbReference type="Proteomes" id="UP000198598">
    <property type="component" value="Unassembled WGS sequence"/>
</dbReference>
<organism evidence="1 2">
    <name type="scientific">Spirosoma endophyticum</name>
    <dbReference type="NCBI Taxonomy" id="662367"/>
    <lineage>
        <taxon>Bacteria</taxon>
        <taxon>Pseudomonadati</taxon>
        <taxon>Bacteroidota</taxon>
        <taxon>Cytophagia</taxon>
        <taxon>Cytophagales</taxon>
        <taxon>Cytophagaceae</taxon>
        <taxon>Spirosoma</taxon>
    </lineage>
</organism>
<gene>
    <name evidence="1" type="ORF">SAMN05216167_101258</name>
</gene>
<accession>A0A1I1FM63</accession>
<proteinExistence type="predicted"/>
<evidence type="ECO:0000313" key="2">
    <source>
        <dbReference type="Proteomes" id="UP000198598"/>
    </source>
</evidence>
<evidence type="ECO:0000313" key="1">
    <source>
        <dbReference type="EMBL" id="SFC00066.1"/>
    </source>
</evidence>
<sequence>MPIFGLDINVFLKQTFTYMKKTYSVLAVAFAGLVLLATTTRSPKNEYGFVTGTPGIKSINAMTFGPAGVLFIGDGKSATVFAVDTKDAGLVEKPNPVEIKNIDQKIAALLGTEVSNITIQDMAVNPVSKNVYCAVQHSDGTPVLLKIEGDKITNVSLKEIPFSTIALSNAPAEDAKGQRGESLRIASISDMGFADGKVMVSGLSNQEFGSTFRSIPFPFTNVQDQASLEIYHAAHGKYETMAPIKTFTTTDIKGKKYLVASYTCTPLVLFPLDELKAGSHVKGRTVAEMGSGNQPIDMVTMKKGDESYLMMANSSRPVFKVKYKNIEAYQGSLTTPVVENYATAGVDFVSLPVTNVIQLDKLDDSRMVLLQRRSNGNLDLWTSNDRML</sequence>
<dbReference type="SUPFAM" id="SSF101898">
    <property type="entry name" value="NHL repeat"/>
    <property type="match status" value="1"/>
</dbReference>
<protein>
    <submittedName>
        <fullName evidence="1">Uncharacterized protein</fullName>
    </submittedName>
</protein>
<dbReference type="STRING" id="662367.SAMN05216167_101258"/>
<dbReference type="EMBL" id="FOLQ01000001">
    <property type="protein sequence ID" value="SFC00066.1"/>
    <property type="molecule type" value="Genomic_DNA"/>
</dbReference>
<reference evidence="1 2" key="1">
    <citation type="submission" date="2016-10" db="EMBL/GenBank/DDBJ databases">
        <authorList>
            <person name="de Groot N.N."/>
        </authorList>
    </citation>
    <scope>NUCLEOTIDE SEQUENCE [LARGE SCALE GENOMIC DNA]</scope>
    <source>
        <strain evidence="1 2">DSM 26130</strain>
    </source>
</reference>